<keyword evidence="2" id="KW-1185">Reference proteome</keyword>
<evidence type="ECO:0000313" key="2">
    <source>
        <dbReference type="Proteomes" id="UP001243375"/>
    </source>
</evidence>
<evidence type="ECO:0000313" key="1">
    <source>
        <dbReference type="EMBL" id="KAJ9117030.1"/>
    </source>
</evidence>
<dbReference type="EMBL" id="JASBWU010000013">
    <property type="protein sequence ID" value="KAJ9117030.1"/>
    <property type="molecule type" value="Genomic_DNA"/>
</dbReference>
<accession>A0ACC2X0U8</accession>
<gene>
    <name evidence="1" type="ORF">QFC22_004689</name>
</gene>
<comment type="caution">
    <text evidence="1">The sequence shown here is derived from an EMBL/GenBank/DDBJ whole genome shotgun (WGS) entry which is preliminary data.</text>
</comment>
<protein>
    <submittedName>
        <fullName evidence="1">Uncharacterized protein</fullName>
    </submittedName>
</protein>
<proteinExistence type="predicted"/>
<sequence>MLVAVKRLYEWYGSKGDRQLKLYEGDDHALTRNAKEAEDMIVRFIARCAGVRMTDLEPEERKVLDDSLIGSVEEAVEVMRKGGDLEGQERLR</sequence>
<organism evidence="1 2">
    <name type="scientific">Naganishia vaughanmartiniae</name>
    <dbReference type="NCBI Taxonomy" id="1424756"/>
    <lineage>
        <taxon>Eukaryota</taxon>
        <taxon>Fungi</taxon>
        <taxon>Dikarya</taxon>
        <taxon>Basidiomycota</taxon>
        <taxon>Agaricomycotina</taxon>
        <taxon>Tremellomycetes</taxon>
        <taxon>Filobasidiales</taxon>
        <taxon>Filobasidiaceae</taxon>
        <taxon>Naganishia</taxon>
    </lineage>
</organism>
<dbReference type="Proteomes" id="UP001243375">
    <property type="component" value="Unassembled WGS sequence"/>
</dbReference>
<reference evidence="1" key="1">
    <citation type="submission" date="2023-04" db="EMBL/GenBank/DDBJ databases">
        <title>Draft Genome sequencing of Naganishia species isolated from polar environments using Oxford Nanopore Technology.</title>
        <authorList>
            <person name="Leo P."/>
            <person name="Venkateswaran K."/>
        </authorList>
    </citation>
    <scope>NUCLEOTIDE SEQUENCE</scope>
    <source>
        <strain evidence="1">MNA-CCFEE 5425</strain>
    </source>
</reference>
<name>A0ACC2X0U8_9TREE</name>